<keyword evidence="2" id="KW-0472">Membrane</keyword>
<evidence type="ECO:0000259" key="3">
    <source>
        <dbReference type="Pfam" id="PF14240"/>
    </source>
</evidence>
<dbReference type="InterPro" id="IPR025924">
    <property type="entry name" value="YHYH_dom"/>
</dbReference>
<feature type="transmembrane region" description="Helical" evidence="2">
    <location>
        <begin position="29"/>
        <end position="46"/>
    </location>
</feature>
<accession>A0A6C0D059</accession>
<evidence type="ECO:0000313" key="4">
    <source>
        <dbReference type="EMBL" id="QHT09951.1"/>
    </source>
</evidence>
<evidence type="ECO:0000256" key="1">
    <source>
        <dbReference type="SAM" id="MobiDB-lite"/>
    </source>
</evidence>
<protein>
    <recommendedName>
        <fullName evidence="3">YHYH domain-containing protein</fullName>
    </recommendedName>
</protein>
<keyword evidence="2" id="KW-1133">Transmembrane helix</keyword>
<feature type="compositionally biased region" description="Polar residues" evidence="1">
    <location>
        <begin position="1"/>
        <end position="11"/>
    </location>
</feature>
<evidence type="ECO:0000256" key="2">
    <source>
        <dbReference type="SAM" id="Phobius"/>
    </source>
</evidence>
<dbReference type="EMBL" id="MN739518">
    <property type="protein sequence ID" value="QHT09951.1"/>
    <property type="molecule type" value="Genomic_DNA"/>
</dbReference>
<dbReference type="AlphaFoldDB" id="A0A6C0D059"/>
<reference evidence="4" key="1">
    <citation type="journal article" date="2020" name="Nature">
        <title>Giant virus diversity and host interactions through global metagenomics.</title>
        <authorList>
            <person name="Schulz F."/>
            <person name="Roux S."/>
            <person name="Paez-Espino D."/>
            <person name="Jungbluth S."/>
            <person name="Walsh D.A."/>
            <person name="Denef V.J."/>
            <person name="McMahon K.D."/>
            <person name="Konstantinidis K.T."/>
            <person name="Eloe-Fadrosh E.A."/>
            <person name="Kyrpides N.C."/>
            <person name="Woyke T."/>
        </authorList>
    </citation>
    <scope>NUCLEOTIDE SEQUENCE</scope>
    <source>
        <strain evidence="4">GVMAG-M-3300023174-104</strain>
    </source>
</reference>
<sequence>MPPKTLKNSRGSLGKKSKTPLGTTITRNQMIIVVIGLIILAMYLYFRHRKRNRLIDYYATSCSNTTNSSLCESMTVFYSTITPTDDAIYLFNDVWSSYTTRSSQTYNIYNVYISYYKIAYTGTATKFTSYYEYCDSTGTLKNNVDYKIEFFAGSTNVVMGSTTGTITKYTLPVAGMSGTFCLPLIPIPTTATNIAFGIQLTTTTGTYTQTVKKSTSTTVNYTDSTYMRTFISNIYDNETLEYSTPFPSVTVNSVSTSLPSGVTMFSASPSATSTPISGGITLNNYRTLIFTTLNSLYSYYNVTLYTTSFTDLSNNPASGKAKLYFSSVTTPTPKAAVGLGCWFIPSTSTTATASCYTTSTPNVSMTTKMNNFTTYGLNTDLIGSATYKVTPSKKTIGKVSYPMVTVSGNLYPVHPYGTFPSSTVTPQLSAYVATNPTSIASKTLSADLVAATSSSTTKPLSAGVIGYLFDNAGLYAAGDADGYTPITLECLDMFFGHPDSSSLYHHHFIGPTMTNWCISTTLRIIGFVSDGYPLVAPFLIKDTSESVGYRFVKTSDLNKYHGLEGSFTIAMPDSTTSTTTTSLTYGFIYVTTYDFPFTTSAFYGLPVTISTT</sequence>
<organism evidence="4">
    <name type="scientific">viral metagenome</name>
    <dbReference type="NCBI Taxonomy" id="1070528"/>
    <lineage>
        <taxon>unclassified sequences</taxon>
        <taxon>metagenomes</taxon>
        <taxon>organismal metagenomes</taxon>
    </lineage>
</organism>
<keyword evidence="2" id="KW-0812">Transmembrane</keyword>
<feature type="region of interest" description="Disordered" evidence="1">
    <location>
        <begin position="1"/>
        <end position="20"/>
    </location>
</feature>
<dbReference type="Pfam" id="PF14240">
    <property type="entry name" value="YHYH"/>
    <property type="match status" value="1"/>
</dbReference>
<proteinExistence type="predicted"/>
<name>A0A6C0D059_9ZZZZ</name>
<feature type="domain" description="YHYH" evidence="3">
    <location>
        <begin position="487"/>
        <end position="555"/>
    </location>
</feature>